<sequence>MHLSVIRKMTLFKLIVKERDPKKLGSFLLKNGFSRQALTKSKHHHGMIFVNHKRRYTSFHLQTGDEVLFLTGEEKKNPWLKPSDGPLTIVKETRNYLVVNKPAGVLSIPSRYEDDDALVNRVMGYFKRQGQPDLKAHVITRLDRDTSGLVLIGKNAVAHARFSKMSKDDFIKKYHAIVHGQFTNLTGIVDKAIGKKGAGVKRAVLESGKSAQTAYRVLKQRQKASLVQLRLLTGRTHQIRVHMAYLGHPLYGDPLYGVHDQFTRQALNCFYLAFIDPFTNEKVELQIDEPSDMKELWNSLDD</sequence>
<dbReference type="InterPro" id="IPR006225">
    <property type="entry name" value="PsdUridine_synth_RluC/D"/>
</dbReference>
<proteinExistence type="inferred from homology"/>
<dbReference type="SUPFAM" id="SSF55120">
    <property type="entry name" value="Pseudouridine synthase"/>
    <property type="match status" value="1"/>
</dbReference>
<dbReference type="EMBL" id="RXIA01000044">
    <property type="protein sequence ID" value="RVU69908.1"/>
    <property type="molecule type" value="Genomic_DNA"/>
</dbReference>
<dbReference type="GO" id="GO:0003723">
    <property type="term" value="F:RNA binding"/>
    <property type="evidence" value="ECO:0007669"/>
    <property type="project" value="InterPro"/>
</dbReference>
<dbReference type="InterPro" id="IPR006145">
    <property type="entry name" value="PsdUridine_synth_RsuA/RluA"/>
</dbReference>
<evidence type="ECO:0000256" key="1">
    <source>
        <dbReference type="ARBA" id="ARBA00000073"/>
    </source>
</evidence>
<keyword evidence="4" id="KW-0413">Isomerase</keyword>
<evidence type="ECO:0000313" key="7">
    <source>
        <dbReference type="Proteomes" id="UP000288291"/>
    </source>
</evidence>
<organism evidence="6 7">
    <name type="scientific">Lactobacillus xujianguonis</name>
    <dbReference type="NCBI Taxonomy" id="2495899"/>
    <lineage>
        <taxon>Bacteria</taxon>
        <taxon>Bacillati</taxon>
        <taxon>Bacillota</taxon>
        <taxon>Bacilli</taxon>
        <taxon>Lactobacillales</taxon>
        <taxon>Lactobacillaceae</taxon>
        <taxon>Lactobacillus</taxon>
    </lineage>
</organism>
<comment type="catalytic activity">
    <reaction evidence="1 4">
        <text>a uridine in RNA = a pseudouridine in RNA</text>
        <dbReference type="Rhea" id="RHEA:48348"/>
        <dbReference type="Rhea" id="RHEA-COMP:12068"/>
        <dbReference type="Rhea" id="RHEA-COMP:12069"/>
        <dbReference type="ChEBI" id="CHEBI:65314"/>
        <dbReference type="ChEBI" id="CHEBI:65315"/>
    </reaction>
</comment>
<dbReference type="CDD" id="cd02869">
    <property type="entry name" value="PseudoU_synth_RluA_like"/>
    <property type="match status" value="1"/>
</dbReference>
<accession>A0A437SSM8</accession>
<dbReference type="InterPro" id="IPR020103">
    <property type="entry name" value="PsdUridine_synth_cat_dom_sf"/>
</dbReference>
<comment type="similarity">
    <text evidence="2 4">Belongs to the pseudouridine synthase RluA family.</text>
</comment>
<comment type="function">
    <text evidence="4">Responsible for synthesis of pseudouridine from uracil.</text>
</comment>
<dbReference type="PROSITE" id="PS01129">
    <property type="entry name" value="PSI_RLU"/>
    <property type="match status" value="1"/>
</dbReference>
<keyword evidence="7" id="KW-1185">Reference proteome</keyword>
<dbReference type="GO" id="GO:0009982">
    <property type="term" value="F:pseudouridine synthase activity"/>
    <property type="evidence" value="ECO:0007669"/>
    <property type="project" value="InterPro"/>
</dbReference>
<protein>
    <recommendedName>
        <fullName evidence="4">Pseudouridine synthase</fullName>
        <ecNumber evidence="4">5.4.99.-</ecNumber>
    </recommendedName>
</protein>
<dbReference type="Proteomes" id="UP000288291">
    <property type="component" value="Unassembled WGS sequence"/>
</dbReference>
<feature type="active site" evidence="3">
    <location>
        <position position="143"/>
    </location>
</feature>
<comment type="caution">
    <text evidence="6">The sequence shown here is derived from an EMBL/GenBank/DDBJ whole genome shotgun (WGS) entry which is preliminary data.</text>
</comment>
<name>A0A437SSM8_9LACO</name>
<evidence type="ECO:0000256" key="2">
    <source>
        <dbReference type="ARBA" id="ARBA00010876"/>
    </source>
</evidence>
<dbReference type="NCBIfam" id="TIGR00005">
    <property type="entry name" value="rluA_subfam"/>
    <property type="match status" value="1"/>
</dbReference>
<dbReference type="Gene3D" id="3.30.2350.10">
    <property type="entry name" value="Pseudouridine synthase"/>
    <property type="match status" value="1"/>
</dbReference>
<gene>
    <name evidence="6" type="ORF">EJK17_10570</name>
</gene>
<dbReference type="AlphaFoldDB" id="A0A437SSM8"/>
<dbReference type="GO" id="GO:0140098">
    <property type="term" value="F:catalytic activity, acting on RNA"/>
    <property type="evidence" value="ECO:0007669"/>
    <property type="project" value="UniProtKB-ARBA"/>
</dbReference>
<evidence type="ECO:0000313" key="6">
    <source>
        <dbReference type="EMBL" id="RVU69908.1"/>
    </source>
</evidence>
<dbReference type="EC" id="5.4.99.-" evidence="4"/>
<feature type="domain" description="Pseudouridine synthase RsuA/RluA-like" evidence="5">
    <location>
        <begin position="95"/>
        <end position="244"/>
    </location>
</feature>
<dbReference type="InterPro" id="IPR006224">
    <property type="entry name" value="PsdUridine_synth_RluA-like_CS"/>
</dbReference>
<evidence type="ECO:0000259" key="5">
    <source>
        <dbReference type="Pfam" id="PF00849"/>
    </source>
</evidence>
<dbReference type="Pfam" id="PF00849">
    <property type="entry name" value="PseudoU_synth_2"/>
    <property type="match status" value="1"/>
</dbReference>
<dbReference type="PANTHER" id="PTHR21600">
    <property type="entry name" value="MITOCHONDRIAL RNA PSEUDOURIDINE SYNTHASE"/>
    <property type="match status" value="1"/>
</dbReference>
<dbReference type="PANTHER" id="PTHR21600:SF35">
    <property type="entry name" value="PSEUDOURIDINE SYNTHASE"/>
    <property type="match status" value="1"/>
</dbReference>
<evidence type="ECO:0000256" key="4">
    <source>
        <dbReference type="RuleBase" id="RU362028"/>
    </source>
</evidence>
<reference evidence="6 7" key="1">
    <citation type="submission" date="2018-12" db="EMBL/GenBank/DDBJ databases">
        <authorList>
            <person name="Meng J."/>
        </authorList>
    </citation>
    <scope>NUCLEOTIDE SEQUENCE [LARGE SCALE GENOMIC DNA]</scope>
    <source>
        <strain evidence="6 7">HT111-2</strain>
    </source>
</reference>
<dbReference type="GO" id="GO:0000455">
    <property type="term" value="P:enzyme-directed rRNA pseudouridine synthesis"/>
    <property type="evidence" value="ECO:0007669"/>
    <property type="project" value="TreeGrafter"/>
</dbReference>
<dbReference type="InterPro" id="IPR050188">
    <property type="entry name" value="RluA_PseudoU_synthase"/>
</dbReference>
<evidence type="ECO:0000256" key="3">
    <source>
        <dbReference type="PIRSR" id="PIRSR606225-1"/>
    </source>
</evidence>